<evidence type="ECO:0000256" key="1">
    <source>
        <dbReference type="SAM" id="MobiDB-lite"/>
    </source>
</evidence>
<sequence length="472" mass="53100">MAKDKRKVVIQSNNEARHSPRQKRARPLMQSRSGVVISELTKRHVTSQAKHVEARTKARFDRPATKRTEVKHVEARTKARFDRSTTKPTTLLHIHGHLLLLRAQHAFSTYEPTAQSMRLLDRYYFLALMDPPPYFYAASVREFFSTLEDWRGAFGLPSSAPPEARFAPQSRPAFPRIARILAPQGTRCRSAITRLEMPQILWKKQLASAQSYLIPLPRLLSYYLLRRGHQLPESDRRVASHTYVIDQWVRVIHSGSQLTTHGTRRKRDLHVVPLSSTTESPLPSVPTFDTSLPVLPISLPPPLFGCPRAYCSYFYTSKVPVSDLPRPSQPQVTDATSSTLSIMARLDTLQELFVSMDSRIDARLKRRFFTPADTSLEGDGGTEVIGSGSNTRAPTVGHETMPILQTSGAVGQVDGEIFIRATDTGMDIIIRDDPPMVRDLARPLHLSWRLLIRLLHLCLEEIDGAVTPIIGA</sequence>
<dbReference type="AlphaFoldDB" id="A0A438EFC3"/>
<accession>A0A438EFC3</accession>
<organism evidence="2 3">
    <name type="scientific">Vitis vinifera</name>
    <name type="common">Grape</name>
    <dbReference type="NCBI Taxonomy" id="29760"/>
    <lineage>
        <taxon>Eukaryota</taxon>
        <taxon>Viridiplantae</taxon>
        <taxon>Streptophyta</taxon>
        <taxon>Embryophyta</taxon>
        <taxon>Tracheophyta</taxon>
        <taxon>Spermatophyta</taxon>
        <taxon>Magnoliopsida</taxon>
        <taxon>eudicotyledons</taxon>
        <taxon>Gunneridae</taxon>
        <taxon>Pentapetalae</taxon>
        <taxon>rosids</taxon>
        <taxon>Vitales</taxon>
        <taxon>Vitaceae</taxon>
        <taxon>Viteae</taxon>
        <taxon>Vitis</taxon>
    </lineage>
</organism>
<dbReference type="EMBL" id="QGNW01001303">
    <property type="protein sequence ID" value="RVW46390.1"/>
    <property type="molecule type" value="Genomic_DNA"/>
</dbReference>
<dbReference type="Proteomes" id="UP000288805">
    <property type="component" value="Unassembled WGS sequence"/>
</dbReference>
<evidence type="ECO:0000313" key="3">
    <source>
        <dbReference type="Proteomes" id="UP000288805"/>
    </source>
</evidence>
<evidence type="ECO:0000313" key="2">
    <source>
        <dbReference type="EMBL" id="RVW46390.1"/>
    </source>
</evidence>
<protein>
    <submittedName>
        <fullName evidence="2">Uncharacterized protein</fullName>
    </submittedName>
</protein>
<gene>
    <name evidence="2" type="ORF">CK203_081771</name>
</gene>
<proteinExistence type="predicted"/>
<feature type="region of interest" description="Disordered" evidence="1">
    <location>
        <begin position="1"/>
        <end position="31"/>
    </location>
</feature>
<reference evidence="2 3" key="1">
    <citation type="journal article" date="2018" name="PLoS Genet.">
        <title>Population sequencing reveals clonal diversity and ancestral inbreeding in the grapevine cultivar Chardonnay.</title>
        <authorList>
            <person name="Roach M.J."/>
            <person name="Johnson D.L."/>
            <person name="Bohlmann J."/>
            <person name="van Vuuren H.J."/>
            <person name="Jones S.J."/>
            <person name="Pretorius I.S."/>
            <person name="Schmidt S.A."/>
            <person name="Borneman A.R."/>
        </authorList>
    </citation>
    <scope>NUCLEOTIDE SEQUENCE [LARGE SCALE GENOMIC DNA]</scope>
    <source>
        <strain evidence="3">cv. Chardonnay</strain>
        <tissue evidence="2">Leaf</tissue>
    </source>
</reference>
<name>A0A438EFC3_VITVI</name>
<comment type="caution">
    <text evidence="2">The sequence shown here is derived from an EMBL/GenBank/DDBJ whole genome shotgun (WGS) entry which is preliminary data.</text>
</comment>